<dbReference type="STRING" id="93625.A0A409WKC2"/>
<keyword evidence="8" id="KW-1185">Reference proteome</keyword>
<dbReference type="SUPFAM" id="SSF55620">
    <property type="entry name" value="Tetrahydrobiopterin biosynthesis enzymes-like"/>
    <property type="match status" value="3"/>
</dbReference>
<dbReference type="PANTHER" id="PTHR42874">
    <property type="entry name" value="URICASE"/>
    <property type="match status" value="1"/>
</dbReference>
<dbReference type="OrthoDB" id="9992118at2759"/>
<dbReference type="UniPathway" id="UPA00394">
    <property type="reaction ID" value="UER00650"/>
</dbReference>
<accession>A0A409WKC2</accession>
<evidence type="ECO:0000256" key="6">
    <source>
        <dbReference type="ARBA" id="ARBA00031317"/>
    </source>
</evidence>
<dbReference type="PANTHER" id="PTHR42874:SF1">
    <property type="entry name" value="URICASE"/>
    <property type="match status" value="1"/>
</dbReference>
<dbReference type="GO" id="GO:0004846">
    <property type="term" value="F:urate oxidase activity"/>
    <property type="evidence" value="ECO:0007669"/>
    <property type="project" value="UniProtKB-EC"/>
</dbReference>
<evidence type="ECO:0000313" key="7">
    <source>
        <dbReference type="EMBL" id="PPQ78957.1"/>
    </source>
</evidence>
<dbReference type="Gene3D" id="3.10.270.10">
    <property type="entry name" value="Urate Oxidase"/>
    <property type="match status" value="1"/>
</dbReference>
<dbReference type="GO" id="GO:0005777">
    <property type="term" value="C:peroxisome"/>
    <property type="evidence" value="ECO:0007669"/>
    <property type="project" value="TreeGrafter"/>
</dbReference>
<dbReference type="Proteomes" id="UP000283269">
    <property type="component" value="Unassembled WGS sequence"/>
</dbReference>
<evidence type="ECO:0000256" key="1">
    <source>
        <dbReference type="ARBA" id="ARBA00004831"/>
    </source>
</evidence>
<dbReference type="GO" id="GO:0006145">
    <property type="term" value="P:purine nucleobase catabolic process"/>
    <property type="evidence" value="ECO:0007669"/>
    <property type="project" value="TreeGrafter"/>
</dbReference>
<keyword evidence="4" id="KW-0659">Purine metabolism</keyword>
<evidence type="ECO:0000313" key="8">
    <source>
        <dbReference type="Proteomes" id="UP000283269"/>
    </source>
</evidence>
<dbReference type="NCBIfam" id="TIGR03383">
    <property type="entry name" value="urate_oxi"/>
    <property type="match status" value="1"/>
</dbReference>
<proteinExistence type="inferred from homology"/>
<dbReference type="GO" id="GO:0019628">
    <property type="term" value="P:urate catabolic process"/>
    <property type="evidence" value="ECO:0007669"/>
    <property type="project" value="UniProtKB-UniPathway"/>
</dbReference>
<dbReference type="InterPro" id="IPR002042">
    <property type="entry name" value="Uricase"/>
</dbReference>
<comment type="caution">
    <text evidence="7">The sequence shown here is derived from an EMBL/GenBank/DDBJ whole genome shotgun (WGS) entry which is preliminary data.</text>
</comment>
<dbReference type="Pfam" id="PF01014">
    <property type="entry name" value="Uricase"/>
    <property type="match status" value="3"/>
</dbReference>
<dbReference type="AlphaFoldDB" id="A0A409WKC2"/>
<gene>
    <name evidence="7" type="ORF">CVT25_002286</name>
</gene>
<organism evidence="7 8">
    <name type="scientific">Psilocybe cyanescens</name>
    <dbReference type="NCBI Taxonomy" id="93625"/>
    <lineage>
        <taxon>Eukaryota</taxon>
        <taxon>Fungi</taxon>
        <taxon>Dikarya</taxon>
        <taxon>Basidiomycota</taxon>
        <taxon>Agaricomycotina</taxon>
        <taxon>Agaricomycetes</taxon>
        <taxon>Agaricomycetidae</taxon>
        <taxon>Agaricales</taxon>
        <taxon>Agaricineae</taxon>
        <taxon>Strophariaceae</taxon>
        <taxon>Psilocybe</taxon>
    </lineage>
</organism>
<name>A0A409WKC2_PSICY</name>
<dbReference type="InterPro" id="IPR019842">
    <property type="entry name" value="Uricase_CS"/>
</dbReference>
<comment type="pathway">
    <text evidence="1">Purine metabolism; urate degradation; (S)-allantoin from urate: step 1/3.</text>
</comment>
<comment type="similarity">
    <text evidence="2">Belongs to the uricase family.</text>
</comment>
<dbReference type="PROSITE" id="PS00366">
    <property type="entry name" value="URICASE"/>
    <property type="match status" value="1"/>
</dbReference>
<keyword evidence="5" id="KW-0560">Oxidoreductase</keyword>
<dbReference type="InParanoid" id="A0A409WKC2"/>
<protein>
    <recommendedName>
        <fullName evidence="3">factor independent urate hydroxylase</fullName>
        <ecNumber evidence="3">1.7.3.3</ecNumber>
    </recommendedName>
    <alternativeName>
        <fullName evidence="6">Urate oxidase</fullName>
    </alternativeName>
</protein>
<sequence length="376" mass="41778">MSASSSSLSELTAARYGKTKVRVFRIVREGKWHHIVEYNVEALLEGEIATSYTQADNSVVVATDSSESHFDRILSYDSRIADVFSDRQSRTLHIVRISPNMSTTLATQPDHLFANAPNIDLAKISPHILNAEKFALHLASFFVSKYAHISKAFVEIEQLRWTRVHVAREESPEGHPHSFYRDGDDKRIVKVEVNGTAGKDKLVGKVTAGISDLLVLKSTGSAFENFYRDEYTTLVEVNDRIFSTSVDLSYTFSDIRLAAPTDEKKLEFVIPLQKGEAGYAGSVWDEEVPARARAATLETFAVDESASVQATLYKMAQRIIAENATVNAVTYTLPNKHYIPVDMRYLDVDNLTPSKAEVFVPIAAPSGLISATITRK</sequence>
<dbReference type="EMBL" id="NHYD01003397">
    <property type="protein sequence ID" value="PPQ78957.1"/>
    <property type="molecule type" value="Genomic_DNA"/>
</dbReference>
<dbReference type="FunCoup" id="A0A409WKC2">
    <property type="interactions" value="47"/>
</dbReference>
<dbReference type="EC" id="1.7.3.3" evidence="3"/>
<reference evidence="7 8" key="1">
    <citation type="journal article" date="2018" name="Evol. Lett.">
        <title>Horizontal gene cluster transfer increased hallucinogenic mushroom diversity.</title>
        <authorList>
            <person name="Reynolds H.T."/>
            <person name="Vijayakumar V."/>
            <person name="Gluck-Thaler E."/>
            <person name="Korotkin H.B."/>
            <person name="Matheny P.B."/>
            <person name="Slot J.C."/>
        </authorList>
    </citation>
    <scope>NUCLEOTIDE SEQUENCE [LARGE SCALE GENOMIC DNA]</scope>
    <source>
        <strain evidence="7 8">2631</strain>
    </source>
</reference>
<evidence type="ECO:0000256" key="5">
    <source>
        <dbReference type="ARBA" id="ARBA00023002"/>
    </source>
</evidence>
<evidence type="ECO:0000256" key="2">
    <source>
        <dbReference type="ARBA" id="ARBA00009760"/>
    </source>
</evidence>
<evidence type="ECO:0000256" key="3">
    <source>
        <dbReference type="ARBA" id="ARBA00012598"/>
    </source>
</evidence>
<evidence type="ECO:0000256" key="4">
    <source>
        <dbReference type="ARBA" id="ARBA00022631"/>
    </source>
</evidence>